<reference evidence="2" key="1">
    <citation type="journal article" date="2017" name="Nature">
        <title>The sunflower genome provides insights into oil metabolism, flowering and Asterid evolution.</title>
        <authorList>
            <person name="Badouin H."/>
            <person name="Gouzy J."/>
            <person name="Grassa C.J."/>
            <person name="Murat F."/>
            <person name="Staton S.E."/>
            <person name="Cottret L."/>
            <person name="Lelandais-Briere C."/>
            <person name="Owens G.L."/>
            <person name="Carrere S."/>
            <person name="Mayjonade B."/>
            <person name="Legrand L."/>
            <person name="Gill N."/>
            <person name="Kane N.C."/>
            <person name="Bowers J.E."/>
            <person name="Hubner S."/>
            <person name="Bellec A."/>
            <person name="Berard A."/>
            <person name="Berges H."/>
            <person name="Blanchet N."/>
            <person name="Boniface M.C."/>
            <person name="Brunel D."/>
            <person name="Catrice O."/>
            <person name="Chaidir N."/>
            <person name="Claudel C."/>
            <person name="Donnadieu C."/>
            <person name="Faraut T."/>
            <person name="Fievet G."/>
            <person name="Helmstetter N."/>
            <person name="King M."/>
            <person name="Knapp S.J."/>
            <person name="Lai Z."/>
            <person name="Le Paslier M.C."/>
            <person name="Lippi Y."/>
            <person name="Lorenzon L."/>
            <person name="Mandel J.R."/>
            <person name="Marage G."/>
            <person name="Marchand G."/>
            <person name="Marquand E."/>
            <person name="Bret-Mestries E."/>
            <person name="Morien E."/>
            <person name="Nambeesan S."/>
            <person name="Nguyen T."/>
            <person name="Pegot-Espagnet P."/>
            <person name="Pouilly N."/>
            <person name="Raftis F."/>
            <person name="Sallet E."/>
            <person name="Schiex T."/>
            <person name="Thomas J."/>
            <person name="Vandecasteele C."/>
            <person name="Vares D."/>
            <person name="Vear F."/>
            <person name="Vautrin S."/>
            <person name="Crespi M."/>
            <person name="Mangin B."/>
            <person name="Burke J.M."/>
            <person name="Salse J."/>
            <person name="Munos S."/>
            <person name="Vincourt P."/>
            <person name="Rieseberg L.H."/>
            <person name="Langlade N.B."/>
        </authorList>
    </citation>
    <scope>NUCLEOTIDE SEQUENCE [LARGE SCALE GENOMIC DNA]</scope>
    <source>
        <strain evidence="2">cv. SF193</strain>
    </source>
</reference>
<accession>A0A251S144</accession>
<keyword evidence="2" id="KW-1185">Reference proteome</keyword>
<gene>
    <name evidence="1" type="ORF">HannXRQ_Chr16g0520711</name>
</gene>
<evidence type="ECO:0000313" key="2">
    <source>
        <dbReference type="Proteomes" id="UP000215914"/>
    </source>
</evidence>
<dbReference type="EMBL" id="CM007905">
    <property type="protein sequence ID" value="OTF92334.1"/>
    <property type="molecule type" value="Genomic_DNA"/>
</dbReference>
<proteinExistence type="predicted"/>
<dbReference type="InParanoid" id="A0A251S144"/>
<evidence type="ECO:0000313" key="1">
    <source>
        <dbReference type="EMBL" id="OTF92334.1"/>
    </source>
</evidence>
<sequence length="81" mass="9225">MHPNPRTNPNSKSFIIYCWNTYAYVRITRVVESLGIKLSIIYIKTIQTYATWHSLKPLIATCIPLNSRVLCLGAKTKACKP</sequence>
<name>A0A251S144_HELAN</name>
<protein>
    <submittedName>
        <fullName evidence="1">Uncharacterized protein</fullName>
    </submittedName>
</protein>
<dbReference type="AlphaFoldDB" id="A0A251S144"/>
<dbReference type="Proteomes" id="UP000215914">
    <property type="component" value="Chromosome 16"/>
</dbReference>
<organism evidence="1 2">
    <name type="scientific">Helianthus annuus</name>
    <name type="common">Common sunflower</name>
    <dbReference type="NCBI Taxonomy" id="4232"/>
    <lineage>
        <taxon>Eukaryota</taxon>
        <taxon>Viridiplantae</taxon>
        <taxon>Streptophyta</taxon>
        <taxon>Embryophyta</taxon>
        <taxon>Tracheophyta</taxon>
        <taxon>Spermatophyta</taxon>
        <taxon>Magnoliopsida</taxon>
        <taxon>eudicotyledons</taxon>
        <taxon>Gunneridae</taxon>
        <taxon>Pentapetalae</taxon>
        <taxon>asterids</taxon>
        <taxon>campanulids</taxon>
        <taxon>Asterales</taxon>
        <taxon>Asteraceae</taxon>
        <taxon>Asteroideae</taxon>
        <taxon>Heliantheae alliance</taxon>
        <taxon>Heliantheae</taxon>
        <taxon>Helianthus</taxon>
    </lineage>
</organism>